<feature type="compositionally biased region" description="Low complexity" evidence="9">
    <location>
        <begin position="8"/>
        <end position="20"/>
    </location>
</feature>
<organism evidence="10 11">
    <name type="scientific">Dromaius novaehollandiae</name>
    <name type="common">Emu</name>
    <dbReference type="NCBI Taxonomy" id="8790"/>
    <lineage>
        <taxon>Eukaryota</taxon>
        <taxon>Metazoa</taxon>
        <taxon>Chordata</taxon>
        <taxon>Craniata</taxon>
        <taxon>Vertebrata</taxon>
        <taxon>Euteleostomi</taxon>
        <taxon>Archelosauria</taxon>
        <taxon>Archosauria</taxon>
        <taxon>Dinosauria</taxon>
        <taxon>Saurischia</taxon>
        <taxon>Theropoda</taxon>
        <taxon>Coelurosauria</taxon>
        <taxon>Aves</taxon>
        <taxon>Palaeognathae</taxon>
        <taxon>Casuariiformes</taxon>
        <taxon>Dromaiidae</taxon>
        <taxon>Dromaius</taxon>
    </lineage>
</organism>
<dbReference type="GO" id="GO:0000775">
    <property type="term" value="C:chromosome, centromeric region"/>
    <property type="evidence" value="ECO:0007669"/>
    <property type="project" value="UniProtKB-SubCell"/>
</dbReference>
<reference evidence="10" key="2">
    <citation type="submission" date="2025-09" db="UniProtKB">
        <authorList>
            <consortium name="Ensembl"/>
        </authorList>
    </citation>
    <scope>IDENTIFICATION</scope>
</reference>
<evidence type="ECO:0000256" key="5">
    <source>
        <dbReference type="ARBA" id="ARBA00022454"/>
    </source>
</evidence>
<dbReference type="KEGG" id="dne:112979555"/>
<accession>A0A8C4K269</accession>
<evidence type="ECO:0000256" key="3">
    <source>
        <dbReference type="ARBA" id="ARBA00008191"/>
    </source>
</evidence>
<evidence type="ECO:0000256" key="1">
    <source>
        <dbReference type="ARBA" id="ARBA00004123"/>
    </source>
</evidence>
<keyword evidence="5" id="KW-0158">Chromosome</keyword>
<reference evidence="10" key="1">
    <citation type="submission" date="2025-08" db="UniProtKB">
        <authorList>
            <consortium name="Ensembl"/>
        </authorList>
    </citation>
    <scope>IDENTIFICATION</scope>
</reference>
<evidence type="ECO:0000256" key="4">
    <source>
        <dbReference type="ARBA" id="ARBA00016397"/>
    </source>
</evidence>
<keyword evidence="11" id="KW-1185">Reference proteome</keyword>
<evidence type="ECO:0000313" key="11">
    <source>
        <dbReference type="Proteomes" id="UP000694423"/>
    </source>
</evidence>
<evidence type="ECO:0000256" key="8">
    <source>
        <dbReference type="SAM" id="Coils"/>
    </source>
</evidence>
<comment type="similarity">
    <text evidence="3">Belongs to the CENP-Q/OKP1 family.</text>
</comment>
<dbReference type="AlphaFoldDB" id="A0A8C4K269"/>
<dbReference type="CTD" id="55166"/>
<dbReference type="PANTHER" id="PTHR31345">
    <property type="entry name" value="CENTROMERE PROTEIN Q"/>
    <property type="match status" value="1"/>
</dbReference>
<evidence type="ECO:0000256" key="6">
    <source>
        <dbReference type="ARBA" id="ARBA00023242"/>
    </source>
</evidence>
<evidence type="ECO:0000256" key="2">
    <source>
        <dbReference type="ARBA" id="ARBA00004584"/>
    </source>
</evidence>
<dbReference type="PANTHER" id="PTHR31345:SF3">
    <property type="entry name" value="CENTROMERE PROTEIN Q"/>
    <property type="match status" value="1"/>
</dbReference>
<dbReference type="GO" id="GO:0005634">
    <property type="term" value="C:nucleus"/>
    <property type="evidence" value="ECO:0007669"/>
    <property type="project" value="UniProtKB-SubCell"/>
</dbReference>
<evidence type="ECO:0000256" key="9">
    <source>
        <dbReference type="SAM" id="MobiDB-lite"/>
    </source>
</evidence>
<dbReference type="RefSeq" id="XP_025949635.1">
    <property type="nucleotide sequence ID" value="XM_026093850.2"/>
</dbReference>
<dbReference type="Ensembl" id="ENSDNVT00000020275.1">
    <property type="protein sequence ID" value="ENSDNVP00000016866.1"/>
    <property type="gene ID" value="ENSDNVG00000011791.1"/>
</dbReference>
<feature type="coiled-coil region" evidence="8">
    <location>
        <begin position="165"/>
        <end position="220"/>
    </location>
</feature>
<keyword evidence="8" id="KW-0175">Coiled coil</keyword>
<comment type="subcellular location">
    <subcellularLocation>
        <location evidence="2">Chromosome</location>
        <location evidence="2">Centromere</location>
    </subcellularLocation>
    <subcellularLocation>
        <location evidence="1">Nucleus</location>
    </subcellularLocation>
</comment>
<gene>
    <name evidence="10" type="primary">CENPQ</name>
</gene>
<proteinExistence type="inferred from homology"/>
<evidence type="ECO:0000256" key="7">
    <source>
        <dbReference type="ARBA" id="ARBA00023328"/>
    </source>
</evidence>
<sequence length="284" mass="32480">MKRHHTSSGKTGETTVGGTVKKSRKSIHQQGCSSKKKGTDGGRRKQSQKGEQITQTVKWKAKEHRDNSPAAKENGSSKEIKLTSAEIASWQTLSESSKQFLETVMDSVILSVLCQQRERKEDVQKHLNLLKERMLRFFKTLKVPPGKLGNLKNFRSLQVAEKQMLETNEESLVQLQEEINEAERSAEHVDETIRQLQYKIQVLRNQLEEGEKKARKVFQKDCSGALHLPELPKHSLEAPSLQEEILKIKNKNGLLKDMNTIQQSADMKNMFTLVEKIYEKVDFI</sequence>
<keyword evidence="7" id="KW-0137">Centromere</keyword>
<name>A0A8C4K269_DRONO</name>
<dbReference type="Pfam" id="PF13094">
    <property type="entry name" value="CENP-Q"/>
    <property type="match status" value="1"/>
</dbReference>
<dbReference type="Proteomes" id="UP000694423">
    <property type="component" value="Unplaced"/>
</dbReference>
<protein>
    <recommendedName>
        <fullName evidence="4">Centromere protein Q</fullName>
    </recommendedName>
</protein>
<dbReference type="RefSeq" id="XP_064364371.1">
    <property type="nucleotide sequence ID" value="XM_064508301.1"/>
</dbReference>
<evidence type="ECO:0000313" key="10">
    <source>
        <dbReference type="Ensembl" id="ENSDNVP00000016866.1"/>
    </source>
</evidence>
<dbReference type="RefSeq" id="XP_025949636.1">
    <property type="nucleotide sequence ID" value="XM_026093851.2"/>
</dbReference>
<dbReference type="InterPro" id="IPR025212">
    <property type="entry name" value="CAD_CENP-Q"/>
</dbReference>
<feature type="region of interest" description="Disordered" evidence="9">
    <location>
        <begin position="1"/>
        <end position="79"/>
    </location>
</feature>
<dbReference type="GeneID" id="112979555"/>
<dbReference type="OrthoDB" id="8927710at2759"/>
<keyword evidence="6" id="KW-0539">Nucleus</keyword>